<dbReference type="InterPro" id="IPR006059">
    <property type="entry name" value="SBP"/>
</dbReference>
<evidence type="ECO:0000256" key="3">
    <source>
        <dbReference type="ARBA" id="ARBA00022448"/>
    </source>
</evidence>
<evidence type="ECO:0000313" key="7">
    <source>
        <dbReference type="Proteomes" id="UP000515847"/>
    </source>
</evidence>
<evidence type="ECO:0000313" key="6">
    <source>
        <dbReference type="EMBL" id="QNB46280.1"/>
    </source>
</evidence>
<keyword evidence="3" id="KW-0813">Transport</keyword>
<dbReference type="AlphaFoldDB" id="A0A7G6E2H6"/>
<dbReference type="EMBL" id="CP045798">
    <property type="protein sequence ID" value="QNB46280.1"/>
    <property type="molecule type" value="Genomic_DNA"/>
</dbReference>
<dbReference type="InterPro" id="IPR050490">
    <property type="entry name" value="Bact_solute-bd_prot1"/>
</dbReference>
<evidence type="ECO:0000256" key="2">
    <source>
        <dbReference type="ARBA" id="ARBA00008520"/>
    </source>
</evidence>
<dbReference type="SUPFAM" id="SSF53850">
    <property type="entry name" value="Periplasmic binding protein-like II"/>
    <property type="match status" value="1"/>
</dbReference>
<dbReference type="PANTHER" id="PTHR43649:SF31">
    <property type="entry name" value="SN-GLYCEROL-3-PHOSPHATE-BINDING PERIPLASMIC PROTEIN UGPB"/>
    <property type="match status" value="1"/>
</dbReference>
<comment type="similarity">
    <text evidence="2">Belongs to the bacterial solute-binding protein 1 family.</text>
</comment>
<dbReference type="CDD" id="cd14748">
    <property type="entry name" value="PBP2_UgpB"/>
    <property type="match status" value="1"/>
</dbReference>
<dbReference type="PROSITE" id="PS51257">
    <property type="entry name" value="PROKAR_LIPOPROTEIN"/>
    <property type="match status" value="1"/>
</dbReference>
<sequence>MKYSKKIIAGILLMVIASTLLLAGCGAGALNVNNSSQSQSSNNGPVTIDFWYAIGGRNGEGVEKLVKDFNASHPNIVVKATHQGDYYANATKLQAALVSGNQPNVVMLEIAQVGQFGYSGALADLGQYFSQDEISKFHEGLLKNSYVNNKFVAVPFNRSTPILYVNKTMLKNAGLDPAGPKNWDELKEYARKLTNKDQGVYGFETPIDIWFYEAGVFQQGGKIFSDDEKHVAFDSEAGYGIVRLWQEMVKEGTMKAPPGQDYNAWDVATNDFVNQKVAMIQVSTASLGGLIKSTEGKFELGTAFLPAGKQFGVPTGGANLAVLQKSSEAEKKAAVEFIKWLTNKENAAFFSEWSGYMPVTKEAVESEKIKALYDKYPQYKTALEQLQYAQARPMIKGYREMTVKIQDELKRAMLDTSITPEQAVKNAAKQVQDLLNKNN</sequence>
<dbReference type="Proteomes" id="UP000515847">
    <property type="component" value="Chromosome"/>
</dbReference>
<keyword evidence="7" id="KW-1185">Reference proteome</keyword>
<dbReference type="OrthoDB" id="9795467at2"/>
<dbReference type="KEGG" id="tfr:BR63_08105"/>
<comment type="subcellular location">
    <subcellularLocation>
        <location evidence="1">Cell envelope</location>
    </subcellularLocation>
</comment>
<proteinExistence type="inferred from homology"/>
<gene>
    <name evidence="6" type="ORF">BR63_08105</name>
</gene>
<evidence type="ECO:0000256" key="1">
    <source>
        <dbReference type="ARBA" id="ARBA00004196"/>
    </source>
</evidence>
<dbReference type="RefSeq" id="WP_034425727.1">
    <property type="nucleotide sequence ID" value="NZ_CP045798.1"/>
</dbReference>
<dbReference type="PANTHER" id="PTHR43649">
    <property type="entry name" value="ARABINOSE-BINDING PROTEIN-RELATED"/>
    <property type="match status" value="1"/>
</dbReference>
<reference evidence="6 7" key="1">
    <citation type="journal article" date="2019" name="Front. Microbiol.">
        <title>Thermoanaerosceptrum fracticalcis gen. nov. sp. nov., a Novel Fumarate-Fermenting Microorganism From a Deep Fractured Carbonate Aquifer of the US Great Basin.</title>
        <authorList>
            <person name="Hamilton-Brehm S.D."/>
            <person name="Stewart L.E."/>
            <person name="Zavarin M."/>
            <person name="Caldwell M."/>
            <person name="Lawson P.A."/>
            <person name="Onstott T.C."/>
            <person name="Grzymski J."/>
            <person name="Neveux I."/>
            <person name="Lollar B.S."/>
            <person name="Russell C.E."/>
            <person name="Moser D.P."/>
        </authorList>
    </citation>
    <scope>NUCLEOTIDE SEQUENCE [LARGE SCALE GENOMIC DNA]</scope>
    <source>
        <strain evidence="6 7">DRI-13</strain>
    </source>
</reference>
<keyword evidence="4 5" id="KW-0732">Signal</keyword>
<accession>A0A7G6E2H6</accession>
<dbReference type="Pfam" id="PF13416">
    <property type="entry name" value="SBP_bac_8"/>
    <property type="match status" value="1"/>
</dbReference>
<evidence type="ECO:0000256" key="4">
    <source>
        <dbReference type="ARBA" id="ARBA00022729"/>
    </source>
</evidence>
<dbReference type="GO" id="GO:0030313">
    <property type="term" value="C:cell envelope"/>
    <property type="evidence" value="ECO:0007669"/>
    <property type="project" value="UniProtKB-SubCell"/>
</dbReference>
<feature type="chain" id="PRO_5038883985" evidence="5">
    <location>
        <begin position="24"/>
        <end position="439"/>
    </location>
</feature>
<protein>
    <submittedName>
        <fullName evidence="6">Extracellular solute-binding protein</fullName>
    </submittedName>
</protein>
<dbReference type="Gene3D" id="3.40.190.10">
    <property type="entry name" value="Periplasmic binding protein-like II"/>
    <property type="match status" value="2"/>
</dbReference>
<organism evidence="6 7">
    <name type="scientific">Thermanaerosceptrum fracticalcis</name>
    <dbReference type="NCBI Taxonomy" id="1712410"/>
    <lineage>
        <taxon>Bacteria</taxon>
        <taxon>Bacillati</taxon>
        <taxon>Bacillota</taxon>
        <taxon>Clostridia</taxon>
        <taxon>Eubacteriales</taxon>
        <taxon>Peptococcaceae</taxon>
        <taxon>Thermanaerosceptrum</taxon>
    </lineage>
</organism>
<feature type="signal peptide" evidence="5">
    <location>
        <begin position="1"/>
        <end position="23"/>
    </location>
</feature>
<evidence type="ECO:0000256" key="5">
    <source>
        <dbReference type="SAM" id="SignalP"/>
    </source>
</evidence>
<name>A0A7G6E2H6_THEFR</name>